<reference evidence="2" key="1">
    <citation type="journal article" date="2020" name="Nature">
        <title>Giant virus diversity and host interactions through global metagenomics.</title>
        <authorList>
            <person name="Schulz F."/>
            <person name="Roux S."/>
            <person name="Paez-Espino D."/>
            <person name="Jungbluth S."/>
            <person name="Walsh D.A."/>
            <person name="Denef V.J."/>
            <person name="McMahon K.D."/>
            <person name="Konstantinidis K.T."/>
            <person name="Eloe-Fadrosh E.A."/>
            <person name="Kyrpides N.C."/>
            <person name="Woyke T."/>
        </authorList>
    </citation>
    <scope>NUCLEOTIDE SEQUENCE</scope>
    <source>
        <strain evidence="2">GVMAG-M-3300020169-51</strain>
    </source>
</reference>
<name>A0A6C0BZB4_9ZZZZ</name>
<keyword evidence="1" id="KW-0812">Transmembrane</keyword>
<sequence>MNRCEVSTYLAYGMAIYCIASIFYCIRTRTVGTPFKDSLTKEQIAIKKKSSKVRKQIFIQGLFVGGAVMLFFQPFKKCF</sequence>
<protein>
    <submittedName>
        <fullName evidence="2">Uncharacterized protein</fullName>
    </submittedName>
</protein>
<keyword evidence="1" id="KW-0472">Membrane</keyword>
<feature type="transmembrane region" description="Helical" evidence="1">
    <location>
        <begin position="6"/>
        <end position="26"/>
    </location>
</feature>
<organism evidence="2">
    <name type="scientific">viral metagenome</name>
    <dbReference type="NCBI Taxonomy" id="1070528"/>
    <lineage>
        <taxon>unclassified sequences</taxon>
        <taxon>metagenomes</taxon>
        <taxon>organismal metagenomes</taxon>
    </lineage>
</organism>
<proteinExistence type="predicted"/>
<dbReference type="EMBL" id="MN739295">
    <property type="protein sequence ID" value="QHS97432.1"/>
    <property type="molecule type" value="Genomic_DNA"/>
</dbReference>
<feature type="transmembrane region" description="Helical" evidence="1">
    <location>
        <begin position="57"/>
        <end position="75"/>
    </location>
</feature>
<keyword evidence="1" id="KW-1133">Transmembrane helix</keyword>
<evidence type="ECO:0000313" key="2">
    <source>
        <dbReference type="EMBL" id="QHS97432.1"/>
    </source>
</evidence>
<accession>A0A6C0BZB4</accession>
<evidence type="ECO:0000256" key="1">
    <source>
        <dbReference type="SAM" id="Phobius"/>
    </source>
</evidence>
<dbReference type="AlphaFoldDB" id="A0A6C0BZB4"/>